<evidence type="ECO:0000256" key="5">
    <source>
        <dbReference type="ARBA" id="ARBA00017322"/>
    </source>
</evidence>
<proteinExistence type="predicted"/>
<protein>
    <recommendedName>
        <fullName evidence="5">Oxygen sensor histidine kinase NreB</fullName>
        <ecNumber evidence="4">2.7.13.3</ecNumber>
    </recommendedName>
    <alternativeName>
        <fullName evidence="18">Nitrogen regulation protein B</fullName>
    </alternativeName>
</protein>
<keyword evidence="9" id="KW-0808">Transferase</keyword>
<dbReference type="GO" id="GO:0046872">
    <property type="term" value="F:metal ion binding"/>
    <property type="evidence" value="ECO:0007669"/>
    <property type="project" value="UniProtKB-KW"/>
</dbReference>
<keyword evidence="6" id="KW-0004">4Fe-4S</keyword>
<dbReference type="GO" id="GO:0000155">
    <property type="term" value="F:phosphorelay sensor kinase activity"/>
    <property type="evidence" value="ECO:0007669"/>
    <property type="project" value="InterPro"/>
</dbReference>
<evidence type="ECO:0000256" key="15">
    <source>
        <dbReference type="ARBA" id="ARBA00023012"/>
    </source>
</evidence>
<evidence type="ECO:0000313" key="24">
    <source>
        <dbReference type="EMBL" id="GAL90527.1"/>
    </source>
</evidence>
<reference evidence="25" key="1">
    <citation type="journal article" date="2014" name="Genome Announc.">
        <title>Draft Genome Sequence of Marine Flavobacterium Jejuia pallidilutea Strain 11shimoA1 and Pigmentation Mutants.</title>
        <authorList>
            <person name="Takatani N."/>
            <person name="Nakanishi M."/>
            <person name="Meirelles P."/>
            <person name="Mino S."/>
            <person name="Suda W."/>
            <person name="Oshima K."/>
            <person name="Hattori M."/>
            <person name="Ohkuma M."/>
            <person name="Hosokawa M."/>
            <person name="Miyashita K."/>
            <person name="Thompson F.L."/>
            <person name="Niwa A."/>
            <person name="Sawabe T."/>
            <person name="Sawabe T."/>
        </authorList>
    </citation>
    <scope>NUCLEOTIDE SEQUENCE [LARGE SCALE GENOMIC DNA]</scope>
    <source>
        <strain evidence="25">JCM 19538</strain>
    </source>
</reference>
<keyword evidence="10" id="KW-0479">Metal-binding</keyword>
<dbReference type="GO" id="GO:0005524">
    <property type="term" value="F:ATP binding"/>
    <property type="evidence" value="ECO:0007669"/>
    <property type="project" value="UniProtKB-KW"/>
</dbReference>
<dbReference type="RefSeq" id="WP_052512441.1">
    <property type="nucleotide sequence ID" value="NZ_BBNY01000074.1"/>
</dbReference>
<feature type="signal peptide" evidence="22">
    <location>
        <begin position="1"/>
        <end position="19"/>
    </location>
</feature>
<keyword evidence="11" id="KW-0547">Nucleotide-binding</keyword>
<evidence type="ECO:0000256" key="17">
    <source>
        <dbReference type="ARBA" id="ARBA00024827"/>
    </source>
</evidence>
<comment type="caution">
    <text evidence="24">The sequence shown here is derived from an EMBL/GenBank/DDBJ whole genome shotgun (WGS) entry which is preliminary data.</text>
</comment>
<dbReference type="EMBL" id="BBNY01000074">
    <property type="protein sequence ID" value="GAL90527.1"/>
    <property type="molecule type" value="Genomic_DNA"/>
</dbReference>
<feature type="coiled-coil region" evidence="20">
    <location>
        <begin position="308"/>
        <end position="342"/>
    </location>
</feature>
<comment type="subcellular location">
    <subcellularLocation>
        <location evidence="3">Cytoplasm</location>
    </subcellularLocation>
</comment>
<evidence type="ECO:0000256" key="10">
    <source>
        <dbReference type="ARBA" id="ARBA00022723"/>
    </source>
</evidence>
<evidence type="ECO:0000256" key="11">
    <source>
        <dbReference type="ARBA" id="ARBA00022741"/>
    </source>
</evidence>
<evidence type="ECO:0000259" key="23">
    <source>
        <dbReference type="PROSITE" id="PS50109"/>
    </source>
</evidence>
<evidence type="ECO:0000256" key="19">
    <source>
        <dbReference type="PROSITE-ProRule" id="PRU00339"/>
    </source>
</evidence>
<comment type="catalytic activity">
    <reaction evidence="1">
        <text>ATP + protein L-histidine = ADP + protein N-phospho-L-histidine.</text>
        <dbReference type="EC" id="2.7.13.3"/>
    </reaction>
</comment>
<keyword evidence="13" id="KW-0067">ATP-binding</keyword>
<evidence type="ECO:0000256" key="18">
    <source>
        <dbReference type="ARBA" id="ARBA00030800"/>
    </source>
</evidence>
<keyword evidence="22" id="KW-0732">Signal</keyword>
<dbReference type="GO" id="GO:0051539">
    <property type="term" value="F:4 iron, 4 sulfur cluster binding"/>
    <property type="evidence" value="ECO:0007669"/>
    <property type="project" value="UniProtKB-KW"/>
</dbReference>
<keyword evidence="8" id="KW-0597">Phosphoprotein</keyword>
<keyword evidence="20" id="KW-0175">Coiled coil</keyword>
<sequence>MNFKIFFFALFISCSSLFAQDLDIQKKIDSVHSQISKIKTSDSLNIAKQHYRVGNYYQISLIKDSAYFYYQKAEKVFRQYNSRFELARTLFGIAVLQTNDKDYTGSEVTLFEAIAILDELVQTNEVRKYKAYIYNSLGIVFDELDLFDDAIEYLEKSLSIKRTLEGDFERSIGLTLNNMLKAYWRSGKFDLAFQTYNIIYNNKSLINNYPELHVLALGNYAYALFLSNNHEELPGLYLRALKISDSIDDTYNSIIINQHLAEFYKAKNKIDSAKYYAYKAKDISENYANDDLLKSLLLLSKIEEGEKAAEHLKAYVELNDSLQKAERKIRNKSARIRFETQQIEQENVKIARERMWLAIISITLLVAGLFVYIIITQRAKNKELQFTKQQQEANEEIYNLMLGEHEKIEEARAFEKQRISQELHDGVLGRLFGTRLSLDSLNMSNSVEAIKTREQYINELKTIEEDIRKVSHELNTDFVSGSGFVDILKAMIETQTAVYKLEYDLKHDDSIHWDGVSNKSKIHIYRILQETLHNIHKHARATSVYISIKLENNVICLTVKDNGIGFDVAKSKSGIGLKNMNARIKEVHGSLNIKSEKNQGTTVRIKVPTKYL</sequence>
<keyword evidence="21" id="KW-0812">Transmembrane</keyword>
<keyword evidence="14" id="KW-0408">Iron</keyword>
<evidence type="ECO:0000256" key="8">
    <source>
        <dbReference type="ARBA" id="ARBA00022553"/>
    </source>
</evidence>
<evidence type="ECO:0000256" key="9">
    <source>
        <dbReference type="ARBA" id="ARBA00022679"/>
    </source>
</evidence>
<dbReference type="AlphaFoldDB" id="A0A098LVT3"/>
<dbReference type="Gene3D" id="1.25.40.10">
    <property type="entry name" value="Tetratricopeptide repeat domain"/>
    <property type="match status" value="1"/>
</dbReference>
<evidence type="ECO:0000256" key="6">
    <source>
        <dbReference type="ARBA" id="ARBA00022485"/>
    </source>
</evidence>
<dbReference type="SMART" id="SM00387">
    <property type="entry name" value="HATPase_c"/>
    <property type="match status" value="1"/>
</dbReference>
<dbReference type="InterPro" id="IPR004358">
    <property type="entry name" value="Sig_transdc_His_kin-like_C"/>
</dbReference>
<keyword evidence="12 24" id="KW-0418">Kinase</keyword>
<organism evidence="24 25">
    <name type="scientific">Jejuia pallidilutea</name>
    <dbReference type="NCBI Taxonomy" id="504487"/>
    <lineage>
        <taxon>Bacteria</taxon>
        <taxon>Pseudomonadati</taxon>
        <taxon>Bacteroidota</taxon>
        <taxon>Flavobacteriia</taxon>
        <taxon>Flavobacteriales</taxon>
        <taxon>Flavobacteriaceae</taxon>
        <taxon>Jejuia</taxon>
    </lineage>
</organism>
<evidence type="ECO:0000256" key="20">
    <source>
        <dbReference type="SAM" id="Coils"/>
    </source>
</evidence>
<evidence type="ECO:0000313" key="25">
    <source>
        <dbReference type="Proteomes" id="UP000030184"/>
    </source>
</evidence>
<feature type="repeat" description="TPR" evidence="19">
    <location>
        <begin position="131"/>
        <end position="164"/>
    </location>
</feature>
<evidence type="ECO:0000256" key="2">
    <source>
        <dbReference type="ARBA" id="ARBA00001966"/>
    </source>
</evidence>
<evidence type="ECO:0000256" key="4">
    <source>
        <dbReference type="ARBA" id="ARBA00012438"/>
    </source>
</evidence>
<evidence type="ECO:0000256" key="7">
    <source>
        <dbReference type="ARBA" id="ARBA00022490"/>
    </source>
</evidence>
<dbReference type="SUPFAM" id="SSF55874">
    <property type="entry name" value="ATPase domain of HSP90 chaperone/DNA topoisomerase II/histidine kinase"/>
    <property type="match status" value="1"/>
</dbReference>
<dbReference type="InterPro" id="IPR011712">
    <property type="entry name" value="Sig_transdc_His_kin_sub3_dim/P"/>
</dbReference>
<gene>
    <name evidence="24" type="ORF">JCM19538_292</name>
</gene>
<keyword evidence="21" id="KW-1133">Transmembrane helix</keyword>
<evidence type="ECO:0000256" key="21">
    <source>
        <dbReference type="SAM" id="Phobius"/>
    </source>
</evidence>
<evidence type="ECO:0000256" key="16">
    <source>
        <dbReference type="ARBA" id="ARBA00023014"/>
    </source>
</evidence>
<comment type="cofactor">
    <cofactor evidence="2">
        <name>[4Fe-4S] cluster</name>
        <dbReference type="ChEBI" id="CHEBI:49883"/>
    </cofactor>
</comment>
<keyword evidence="16" id="KW-0411">Iron-sulfur</keyword>
<evidence type="ECO:0000256" key="14">
    <source>
        <dbReference type="ARBA" id="ARBA00023004"/>
    </source>
</evidence>
<comment type="function">
    <text evidence="17">Member of the two-component regulatory system NreB/NreC involved in the control of dissimilatory nitrate/nitrite reduction in response to oxygen. NreB functions as a direct oxygen sensor histidine kinase which is autophosphorylated, in the absence of oxygen, probably at the conserved histidine residue, and transfers its phosphate group probably to a conserved aspartate residue of NreC. NreB/NreC activates the expression of the nitrate (narGHJI) and nitrite (nir) reductase operons, as well as the putative nitrate transporter gene narT.</text>
</comment>
<dbReference type="Gene3D" id="3.30.565.10">
    <property type="entry name" value="Histidine kinase-like ATPase, C-terminal domain"/>
    <property type="match status" value="1"/>
</dbReference>
<dbReference type="InterPro" id="IPR011990">
    <property type="entry name" value="TPR-like_helical_dom_sf"/>
</dbReference>
<dbReference type="EC" id="2.7.13.3" evidence="4"/>
<dbReference type="PANTHER" id="PTHR24421">
    <property type="entry name" value="NITRATE/NITRITE SENSOR PROTEIN NARX-RELATED"/>
    <property type="match status" value="1"/>
</dbReference>
<dbReference type="CDD" id="cd16917">
    <property type="entry name" value="HATPase_UhpB-NarQ-NarX-like"/>
    <property type="match status" value="1"/>
</dbReference>
<dbReference type="PRINTS" id="PR00344">
    <property type="entry name" value="BCTRLSENSOR"/>
</dbReference>
<keyword evidence="15" id="KW-0902">Two-component regulatory system</keyword>
<dbReference type="SUPFAM" id="SSF48452">
    <property type="entry name" value="TPR-like"/>
    <property type="match status" value="2"/>
</dbReference>
<dbReference type="GO" id="GO:0016020">
    <property type="term" value="C:membrane"/>
    <property type="evidence" value="ECO:0007669"/>
    <property type="project" value="InterPro"/>
</dbReference>
<keyword evidence="7" id="KW-0963">Cytoplasm</keyword>
<keyword evidence="21" id="KW-0472">Membrane</keyword>
<dbReference type="InterPro" id="IPR036890">
    <property type="entry name" value="HATPase_C_sf"/>
</dbReference>
<dbReference type="GO" id="GO:0046983">
    <property type="term" value="F:protein dimerization activity"/>
    <property type="evidence" value="ECO:0007669"/>
    <property type="project" value="InterPro"/>
</dbReference>
<dbReference type="Proteomes" id="UP000030184">
    <property type="component" value="Unassembled WGS sequence"/>
</dbReference>
<feature type="transmembrane region" description="Helical" evidence="21">
    <location>
        <begin position="355"/>
        <end position="375"/>
    </location>
</feature>
<keyword evidence="25" id="KW-1185">Reference proteome</keyword>
<evidence type="ECO:0000256" key="3">
    <source>
        <dbReference type="ARBA" id="ARBA00004496"/>
    </source>
</evidence>
<evidence type="ECO:0000256" key="22">
    <source>
        <dbReference type="SAM" id="SignalP"/>
    </source>
</evidence>
<dbReference type="PROSITE" id="PS50005">
    <property type="entry name" value="TPR"/>
    <property type="match status" value="1"/>
</dbReference>
<dbReference type="GO" id="GO:0005737">
    <property type="term" value="C:cytoplasm"/>
    <property type="evidence" value="ECO:0007669"/>
    <property type="project" value="UniProtKB-SubCell"/>
</dbReference>
<dbReference type="InterPro" id="IPR019734">
    <property type="entry name" value="TPR_rpt"/>
</dbReference>
<evidence type="ECO:0000256" key="1">
    <source>
        <dbReference type="ARBA" id="ARBA00000085"/>
    </source>
</evidence>
<dbReference type="SMART" id="SM00028">
    <property type="entry name" value="TPR"/>
    <property type="match status" value="4"/>
</dbReference>
<feature type="domain" description="Histidine kinase" evidence="23">
    <location>
        <begin position="524"/>
        <end position="611"/>
    </location>
</feature>
<dbReference type="Pfam" id="PF07730">
    <property type="entry name" value="HisKA_3"/>
    <property type="match status" value="1"/>
</dbReference>
<dbReference type="Gene3D" id="1.20.5.1930">
    <property type="match status" value="1"/>
</dbReference>
<accession>A0A098LVT3</accession>
<dbReference type="InterPro" id="IPR050482">
    <property type="entry name" value="Sensor_HK_TwoCompSys"/>
</dbReference>
<feature type="chain" id="PRO_5001937552" description="Oxygen sensor histidine kinase NreB" evidence="22">
    <location>
        <begin position="20"/>
        <end position="612"/>
    </location>
</feature>
<dbReference type="InterPro" id="IPR005467">
    <property type="entry name" value="His_kinase_dom"/>
</dbReference>
<evidence type="ECO:0000256" key="13">
    <source>
        <dbReference type="ARBA" id="ARBA00022840"/>
    </source>
</evidence>
<name>A0A098LVT3_9FLAO</name>
<evidence type="ECO:0000256" key="12">
    <source>
        <dbReference type="ARBA" id="ARBA00022777"/>
    </source>
</evidence>
<dbReference type="PANTHER" id="PTHR24421:SF10">
    <property type="entry name" value="NITRATE_NITRITE SENSOR PROTEIN NARQ"/>
    <property type="match status" value="1"/>
</dbReference>
<keyword evidence="19" id="KW-0802">TPR repeat</keyword>
<dbReference type="Pfam" id="PF02518">
    <property type="entry name" value="HATPase_c"/>
    <property type="match status" value="1"/>
</dbReference>
<dbReference type="InterPro" id="IPR003594">
    <property type="entry name" value="HATPase_dom"/>
</dbReference>
<dbReference type="PROSITE" id="PS50109">
    <property type="entry name" value="HIS_KIN"/>
    <property type="match status" value="1"/>
</dbReference>
<dbReference type="OrthoDB" id="977000at2"/>